<protein>
    <submittedName>
        <fullName evidence="2">Thrombospondin type-1 domain-containing protein 7A</fullName>
    </submittedName>
</protein>
<evidence type="ECO:0000256" key="1">
    <source>
        <dbReference type="SAM" id="MobiDB-lite"/>
    </source>
</evidence>
<name>A0A834CFU6_ORYME</name>
<feature type="region of interest" description="Disordered" evidence="1">
    <location>
        <begin position="154"/>
        <end position="182"/>
    </location>
</feature>
<feature type="region of interest" description="Disordered" evidence="1">
    <location>
        <begin position="42"/>
        <end position="91"/>
    </location>
</feature>
<sequence length="182" mass="19776">MMDSGSDTSIIPYRRLRVFSVQQPFISSVFLQNRVLRLSCRRGRRSDPSNASDEDVSQTVESASVPLSDRTCGFPSKHSGQSQRPQKPSVPPLISVTFQISASPPVENRLCQGPVPNRSQLCQIPCPIDCQVSPWGAWGPCTFENCDDQTGKKGFKLRRTTDQQRAHGGPGQLPPPGGGGAV</sequence>
<evidence type="ECO:0000313" key="3">
    <source>
        <dbReference type="Proteomes" id="UP000646548"/>
    </source>
</evidence>
<reference evidence="2" key="1">
    <citation type="journal article" name="BMC Genomics">
        <title>Long-read sequencing and de novo genome assembly of marine medaka (Oryzias melastigma).</title>
        <authorList>
            <person name="Liang P."/>
            <person name="Saqib H.S.A."/>
            <person name="Ni X."/>
            <person name="Shen Y."/>
        </authorList>
    </citation>
    <scope>NUCLEOTIDE SEQUENCE</scope>
    <source>
        <strain evidence="2">Bigg-433</strain>
    </source>
</reference>
<evidence type="ECO:0000313" key="2">
    <source>
        <dbReference type="EMBL" id="KAF6727029.1"/>
    </source>
</evidence>
<proteinExistence type="predicted"/>
<accession>A0A834CFU6</accession>
<dbReference type="EMBL" id="WKFB01000315">
    <property type="protein sequence ID" value="KAF6727029.1"/>
    <property type="molecule type" value="Genomic_DNA"/>
</dbReference>
<dbReference type="Gene3D" id="2.20.100.10">
    <property type="entry name" value="Thrombospondin type-1 (TSP1) repeat"/>
    <property type="match status" value="1"/>
</dbReference>
<dbReference type="InterPro" id="IPR036383">
    <property type="entry name" value="TSP1_rpt_sf"/>
</dbReference>
<feature type="compositionally biased region" description="Pro residues" evidence="1">
    <location>
        <begin position="172"/>
        <end position="182"/>
    </location>
</feature>
<dbReference type="AlphaFoldDB" id="A0A834CFU6"/>
<comment type="caution">
    <text evidence="2">The sequence shown here is derived from an EMBL/GenBank/DDBJ whole genome shotgun (WGS) entry which is preliminary data.</text>
</comment>
<organism evidence="2 3">
    <name type="scientific">Oryzias melastigma</name>
    <name type="common">Marine medaka</name>
    <dbReference type="NCBI Taxonomy" id="30732"/>
    <lineage>
        <taxon>Eukaryota</taxon>
        <taxon>Metazoa</taxon>
        <taxon>Chordata</taxon>
        <taxon>Craniata</taxon>
        <taxon>Vertebrata</taxon>
        <taxon>Euteleostomi</taxon>
        <taxon>Actinopterygii</taxon>
        <taxon>Neopterygii</taxon>
        <taxon>Teleostei</taxon>
        <taxon>Neoteleostei</taxon>
        <taxon>Acanthomorphata</taxon>
        <taxon>Ovalentaria</taxon>
        <taxon>Atherinomorphae</taxon>
        <taxon>Beloniformes</taxon>
        <taxon>Adrianichthyidae</taxon>
        <taxon>Oryziinae</taxon>
        <taxon>Oryzias</taxon>
    </lineage>
</organism>
<dbReference type="Proteomes" id="UP000646548">
    <property type="component" value="Unassembled WGS sequence"/>
</dbReference>
<gene>
    <name evidence="2" type="ORF">FQA47_011930</name>
</gene>